<protein>
    <submittedName>
        <fullName evidence="10">UvrD-helicase domain-containing protein</fullName>
    </submittedName>
</protein>
<dbReference type="InterPro" id="IPR000212">
    <property type="entry name" value="DNA_helicase_UvrD/REP"/>
</dbReference>
<dbReference type="PANTHER" id="PTHR11070:SF59">
    <property type="entry name" value="DNA 3'-5' HELICASE"/>
    <property type="match status" value="1"/>
</dbReference>
<dbReference type="InterPro" id="IPR014016">
    <property type="entry name" value="UvrD-like_ATP-bd"/>
</dbReference>
<feature type="region of interest" description="Disordered" evidence="8">
    <location>
        <begin position="1"/>
        <end position="25"/>
    </location>
</feature>
<feature type="domain" description="UvrD-like helicase ATP-binding" evidence="9">
    <location>
        <begin position="35"/>
        <end position="172"/>
    </location>
</feature>
<name>A0ABU7JWA5_9NOCA</name>
<dbReference type="SUPFAM" id="SSF52540">
    <property type="entry name" value="P-loop containing nucleoside triphosphate hydrolases"/>
    <property type="match status" value="1"/>
</dbReference>
<dbReference type="Proteomes" id="UP001331936">
    <property type="component" value="Unassembled WGS sequence"/>
</dbReference>
<evidence type="ECO:0000256" key="8">
    <source>
        <dbReference type="SAM" id="MobiDB-lite"/>
    </source>
</evidence>
<evidence type="ECO:0000259" key="9">
    <source>
        <dbReference type="PROSITE" id="PS51198"/>
    </source>
</evidence>
<dbReference type="EMBL" id="JAUZMZ010000126">
    <property type="protein sequence ID" value="MEE2034194.1"/>
    <property type="molecule type" value="Genomic_DNA"/>
</dbReference>
<evidence type="ECO:0000256" key="4">
    <source>
        <dbReference type="ARBA" id="ARBA00022806"/>
    </source>
</evidence>
<gene>
    <name evidence="10" type="ORF">Q8814_19095</name>
</gene>
<comment type="caution">
    <text evidence="10">The sequence shown here is derived from an EMBL/GenBank/DDBJ whole genome shotgun (WGS) entry which is preliminary data.</text>
</comment>
<organism evidence="10 11">
    <name type="scientific">Rhodococcus chondri</name>
    <dbReference type="NCBI Taxonomy" id="3065941"/>
    <lineage>
        <taxon>Bacteria</taxon>
        <taxon>Bacillati</taxon>
        <taxon>Actinomycetota</taxon>
        <taxon>Actinomycetes</taxon>
        <taxon>Mycobacteriales</taxon>
        <taxon>Nocardiaceae</taxon>
        <taxon>Rhodococcus</taxon>
    </lineage>
</organism>
<keyword evidence="4 7" id="KW-0347">Helicase</keyword>
<dbReference type="PROSITE" id="PS51198">
    <property type="entry name" value="UVRD_HELICASE_ATP_BIND"/>
    <property type="match status" value="1"/>
</dbReference>
<dbReference type="Pfam" id="PF00580">
    <property type="entry name" value="UvrD-helicase"/>
    <property type="match status" value="1"/>
</dbReference>
<sequence>MIDADLRSPDRPRRPAARLVRRPDDAAVTRSWPDDVRQVFADAPPMPQWRPWQVLGGPGTGKTSLLVDLAVHRIASGAEPESVLVLTHSRRAATVVREAITAGLLRAGVTAGPRATREPLVRTVHSYAFAVLRLQASAHGNPPPRLITGAEQDAVLRELLRGDIDDGAAMWP</sequence>
<dbReference type="PANTHER" id="PTHR11070">
    <property type="entry name" value="UVRD / RECB / PCRA DNA HELICASE FAMILY MEMBER"/>
    <property type="match status" value="1"/>
</dbReference>
<evidence type="ECO:0000313" key="11">
    <source>
        <dbReference type="Proteomes" id="UP001331936"/>
    </source>
</evidence>
<keyword evidence="1 7" id="KW-0547">Nucleotide-binding</keyword>
<evidence type="ECO:0000256" key="7">
    <source>
        <dbReference type="PROSITE-ProRule" id="PRU00560"/>
    </source>
</evidence>
<keyword evidence="11" id="KW-1185">Reference proteome</keyword>
<accession>A0ABU7JWA5</accession>
<evidence type="ECO:0000256" key="5">
    <source>
        <dbReference type="ARBA" id="ARBA00022840"/>
    </source>
</evidence>
<dbReference type="InterPro" id="IPR027417">
    <property type="entry name" value="P-loop_NTPase"/>
</dbReference>
<keyword evidence="6" id="KW-0234">DNA repair</keyword>
<feature type="binding site" evidence="7">
    <location>
        <begin position="56"/>
        <end position="63"/>
    </location>
    <ligand>
        <name>ATP</name>
        <dbReference type="ChEBI" id="CHEBI:30616"/>
    </ligand>
</feature>
<keyword evidence="3 7" id="KW-0378">Hydrolase</keyword>
<proteinExistence type="predicted"/>
<feature type="non-terminal residue" evidence="10">
    <location>
        <position position="172"/>
    </location>
</feature>
<evidence type="ECO:0000313" key="10">
    <source>
        <dbReference type="EMBL" id="MEE2034194.1"/>
    </source>
</evidence>
<dbReference type="Gene3D" id="1.10.10.160">
    <property type="match status" value="1"/>
</dbReference>
<dbReference type="RefSeq" id="WP_330153565.1">
    <property type="nucleotide sequence ID" value="NZ_JAUZMZ010000126.1"/>
</dbReference>
<keyword evidence="5 7" id="KW-0067">ATP-binding</keyword>
<evidence type="ECO:0000256" key="3">
    <source>
        <dbReference type="ARBA" id="ARBA00022801"/>
    </source>
</evidence>
<evidence type="ECO:0000256" key="6">
    <source>
        <dbReference type="ARBA" id="ARBA00023204"/>
    </source>
</evidence>
<dbReference type="Gene3D" id="3.40.50.300">
    <property type="entry name" value="P-loop containing nucleotide triphosphate hydrolases"/>
    <property type="match status" value="1"/>
</dbReference>
<evidence type="ECO:0000256" key="1">
    <source>
        <dbReference type="ARBA" id="ARBA00022741"/>
    </source>
</evidence>
<evidence type="ECO:0000256" key="2">
    <source>
        <dbReference type="ARBA" id="ARBA00022763"/>
    </source>
</evidence>
<feature type="compositionally biased region" description="Basic and acidic residues" evidence="8">
    <location>
        <begin position="1"/>
        <end position="13"/>
    </location>
</feature>
<keyword evidence="2" id="KW-0227">DNA damage</keyword>
<dbReference type="InterPro" id="IPR013986">
    <property type="entry name" value="DExx_box_DNA_helicase_dom_sf"/>
</dbReference>
<reference evidence="10 11" key="1">
    <citation type="submission" date="2023-08" db="EMBL/GenBank/DDBJ databases">
        <authorList>
            <person name="Girao M."/>
            <person name="Carvalho M.F."/>
        </authorList>
    </citation>
    <scope>NUCLEOTIDE SEQUENCE [LARGE SCALE GENOMIC DNA]</scope>
    <source>
        <strain evidence="10 11">CC-R104</strain>
    </source>
</reference>